<name>A0AAN8XJ75_HALRR</name>
<organism evidence="1 2">
    <name type="scientific">Halocaridina rubra</name>
    <name type="common">Hawaiian red shrimp</name>
    <dbReference type="NCBI Taxonomy" id="373956"/>
    <lineage>
        <taxon>Eukaryota</taxon>
        <taxon>Metazoa</taxon>
        <taxon>Ecdysozoa</taxon>
        <taxon>Arthropoda</taxon>
        <taxon>Crustacea</taxon>
        <taxon>Multicrustacea</taxon>
        <taxon>Malacostraca</taxon>
        <taxon>Eumalacostraca</taxon>
        <taxon>Eucarida</taxon>
        <taxon>Decapoda</taxon>
        <taxon>Pleocyemata</taxon>
        <taxon>Caridea</taxon>
        <taxon>Atyoidea</taxon>
        <taxon>Atyidae</taxon>
        <taxon>Halocaridina</taxon>
    </lineage>
</organism>
<dbReference type="AlphaFoldDB" id="A0AAN8XJ75"/>
<evidence type="ECO:0000313" key="2">
    <source>
        <dbReference type="Proteomes" id="UP001381693"/>
    </source>
</evidence>
<reference evidence="1 2" key="1">
    <citation type="submission" date="2023-11" db="EMBL/GenBank/DDBJ databases">
        <title>Halocaridina rubra genome assembly.</title>
        <authorList>
            <person name="Smith C."/>
        </authorList>
    </citation>
    <scope>NUCLEOTIDE SEQUENCE [LARGE SCALE GENOMIC DNA]</scope>
    <source>
        <strain evidence="1">EP-1</strain>
        <tissue evidence="1">Whole</tissue>
    </source>
</reference>
<feature type="non-terminal residue" evidence="1">
    <location>
        <position position="1"/>
    </location>
</feature>
<protein>
    <submittedName>
        <fullName evidence="1">Uncharacterized protein</fullName>
    </submittedName>
</protein>
<dbReference type="EMBL" id="JAXCGZ010001114">
    <property type="protein sequence ID" value="KAK7085362.1"/>
    <property type="molecule type" value="Genomic_DNA"/>
</dbReference>
<proteinExistence type="predicted"/>
<comment type="caution">
    <text evidence="1">The sequence shown here is derived from an EMBL/GenBank/DDBJ whole genome shotgun (WGS) entry which is preliminary data.</text>
</comment>
<gene>
    <name evidence="1" type="ORF">SK128_006817</name>
</gene>
<dbReference type="Proteomes" id="UP001381693">
    <property type="component" value="Unassembled WGS sequence"/>
</dbReference>
<accession>A0AAN8XJ75</accession>
<keyword evidence="2" id="KW-1185">Reference proteome</keyword>
<sequence length="54" mass="6144">ETVLEEKKEKRHSSSCARDCSSSFSVTALFDEMRRPFHGNSLGSVNYKMCEVTQ</sequence>
<evidence type="ECO:0000313" key="1">
    <source>
        <dbReference type="EMBL" id="KAK7085362.1"/>
    </source>
</evidence>